<comment type="caution">
    <text evidence="2">The sequence shown here is derived from an EMBL/GenBank/DDBJ whole genome shotgun (WGS) entry which is preliminary data.</text>
</comment>
<feature type="region of interest" description="Disordered" evidence="1">
    <location>
        <begin position="1"/>
        <end position="53"/>
    </location>
</feature>
<evidence type="ECO:0000313" key="2">
    <source>
        <dbReference type="EMBL" id="GGJ72852.1"/>
    </source>
</evidence>
<protein>
    <submittedName>
        <fullName evidence="2">Uncharacterized protein</fullName>
    </submittedName>
</protein>
<dbReference type="GeneID" id="303305820"/>
<evidence type="ECO:0000313" key="3">
    <source>
        <dbReference type="Proteomes" id="UP000606115"/>
    </source>
</evidence>
<dbReference type="Proteomes" id="UP000606115">
    <property type="component" value="Unassembled WGS sequence"/>
</dbReference>
<name>A0ABQ2DUF2_9MICC</name>
<gene>
    <name evidence="2" type="ORF">GCM10007173_34830</name>
</gene>
<dbReference type="EMBL" id="BMKX01000012">
    <property type="protein sequence ID" value="GGJ72852.1"/>
    <property type="molecule type" value="Genomic_DNA"/>
</dbReference>
<sequence>MSTRAIAPIVGKNQSTIRDDLQVSGNYSPKPERETDSMQTGAGLSFGAVSSVM</sequence>
<reference evidence="3" key="1">
    <citation type="journal article" date="2019" name="Int. J. Syst. Evol. Microbiol.">
        <title>The Global Catalogue of Microorganisms (GCM) 10K type strain sequencing project: providing services to taxonomists for standard genome sequencing and annotation.</title>
        <authorList>
            <consortium name="The Broad Institute Genomics Platform"/>
            <consortium name="The Broad Institute Genome Sequencing Center for Infectious Disease"/>
            <person name="Wu L."/>
            <person name="Ma J."/>
        </authorList>
    </citation>
    <scope>NUCLEOTIDE SEQUENCE [LARGE SCALE GENOMIC DNA]</scope>
    <source>
        <strain evidence="3">CGMCC 1.3685</strain>
    </source>
</reference>
<proteinExistence type="predicted"/>
<keyword evidence="3" id="KW-1185">Reference proteome</keyword>
<accession>A0ABQ2DUF2</accession>
<evidence type="ECO:0000256" key="1">
    <source>
        <dbReference type="SAM" id="MobiDB-lite"/>
    </source>
</evidence>
<dbReference type="RefSeq" id="WP_188687334.1">
    <property type="nucleotide sequence ID" value="NZ_BMKX01000012.1"/>
</dbReference>
<organism evidence="2 3">
    <name type="scientific">Glutamicibacter ardleyensis</name>
    <dbReference type="NCBI Taxonomy" id="225894"/>
    <lineage>
        <taxon>Bacteria</taxon>
        <taxon>Bacillati</taxon>
        <taxon>Actinomycetota</taxon>
        <taxon>Actinomycetes</taxon>
        <taxon>Micrococcales</taxon>
        <taxon>Micrococcaceae</taxon>
        <taxon>Glutamicibacter</taxon>
    </lineage>
</organism>